<evidence type="ECO:0000256" key="4">
    <source>
        <dbReference type="ARBA" id="ARBA00023002"/>
    </source>
</evidence>
<keyword evidence="4" id="KW-0560">Oxidoreductase</keyword>
<dbReference type="Gene3D" id="3.30.70.2450">
    <property type="match status" value="1"/>
</dbReference>
<keyword evidence="3" id="KW-0274">FAD</keyword>
<keyword evidence="2" id="KW-0285">Flavoprotein</keyword>
<dbReference type="Gene3D" id="3.50.50.60">
    <property type="entry name" value="FAD/NAD(P)-binding domain"/>
    <property type="match status" value="1"/>
</dbReference>
<dbReference type="InterPro" id="IPR050641">
    <property type="entry name" value="RIFMO-like"/>
</dbReference>
<dbReference type="PANTHER" id="PTHR43004">
    <property type="entry name" value="TRK SYSTEM POTASSIUM UPTAKE PROTEIN"/>
    <property type="match status" value="1"/>
</dbReference>
<dbReference type="STRING" id="231916.A0A409XYL6"/>
<reference evidence="6 7" key="1">
    <citation type="journal article" date="2018" name="Evol. Lett.">
        <title>Horizontal gene cluster transfer increased hallucinogenic mushroom diversity.</title>
        <authorList>
            <person name="Reynolds H.T."/>
            <person name="Vijayakumar V."/>
            <person name="Gluck-Thaler E."/>
            <person name="Korotkin H.B."/>
            <person name="Matheny P.B."/>
            <person name="Slot J.C."/>
        </authorList>
    </citation>
    <scope>NUCLEOTIDE SEQUENCE [LARGE SCALE GENOMIC DNA]</scope>
    <source>
        <strain evidence="6 7">SRW20</strain>
    </source>
</reference>
<sequence length="542" mass="58616">MTTNSKAIPEILIVGAGSAGLVLALSLAKNGVPVRIIDKGKAHRIGQRAAGITPRSLELFEALGIVGEIKRRAMDFPKFRMYKMPEGKEVLKEFYVAPKREPTPAFPYVNGVMLGQDTVEGLLRSELEKLGVVIELGSELLSLKQTGEDVEVKIAKHGLSDTSSNPTIETSPYKWVIGADGAKSIVRKQLGLAFLGKTHVETFIVGDIKLEGLPPNTWNLWGDMRSVMTGIRATEIPGLFNLLVGGTGLKLGKDSEIWTNGDALRAFLMNGICNREDIKFGDVVWVGPYRLNIRCVEAFKKGNVLIIGDAGHVHGPAGGQGMNTSIQDAFNLGWKLALVAKGLAPESLLETFNSERLPVVKEMLNITDNLMKKTIHDSNTEEGWDRSGSIDQLSVNYRGSSIVLDEEDEGLGCVGGTFAPYNTAPGGKLHAGDRAPDASGLVRVGPQESAPIRLFELLDPTKHTVLVFAERAKYRATVDSLKSFAPDVIRTIVISNTHEGFAVDADEVYEDRDGHAKNAYLDLNGKCGILAIRPDGIVGARV</sequence>
<protein>
    <recommendedName>
        <fullName evidence="5">FAD-binding domain-containing protein</fullName>
    </recommendedName>
</protein>
<dbReference type="PRINTS" id="PR00420">
    <property type="entry name" value="RNGMNOXGNASE"/>
</dbReference>
<dbReference type="GO" id="GO:0016709">
    <property type="term" value="F:oxidoreductase activity, acting on paired donors, with incorporation or reduction of molecular oxygen, NAD(P)H as one donor, and incorporation of one atom of oxygen"/>
    <property type="evidence" value="ECO:0007669"/>
    <property type="project" value="UniProtKB-ARBA"/>
</dbReference>
<dbReference type="InterPro" id="IPR036188">
    <property type="entry name" value="FAD/NAD-bd_sf"/>
</dbReference>
<dbReference type="AlphaFoldDB" id="A0A409XYL6"/>
<organism evidence="6 7">
    <name type="scientific">Gymnopilus dilepis</name>
    <dbReference type="NCBI Taxonomy" id="231916"/>
    <lineage>
        <taxon>Eukaryota</taxon>
        <taxon>Fungi</taxon>
        <taxon>Dikarya</taxon>
        <taxon>Basidiomycota</taxon>
        <taxon>Agaricomycotina</taxon>
        <taxon>Agaricomycetes</taxon>
        <taxon>Agaricomycetidae</taxon>
        <taxon>Agaricales</taxon>
        <taxon>Agaricineae</taxon>
        <taxon>Hymenogastraceae</taxon>
        <taxon>Gymnopilus</taxon>
    </lineage>
</organism>
<dbReference type="EMBL" id="NHYE01001411">
    <property type="protein sequence ID" value="PPQ95819.1"/>
    <property type="molecule type" value="Genomic_DNA"/>
</dbReference>
<keyword evidence="7" id="KW-1185">Reference proteome</keyword>
<feature type="domain" description="FAD-binding" evidence="5">
    <location>
        <begin position="10"/>
        <end position="365"/>
    </location>
</feature>
<dbReference type="PANTHER" id="PTHR43004:SF19">
    <property type="entry name" value="BINDING MONOOXYGENASE, PUTATIVE (JCVI)-RELATED"/>
    <property type="match status" value="1"/>
</dbReference>
<evidence type="ECO:0000256" key="3">
    <source>
        <dbReference type="ARBA" id="ARBA00022827"/>
    </source>
</evidence>
<dbReference type="InParanoid" id="A0A409XYL6"/>
<name>A0A409XYL6_9AGAR</name>
<accession>A0A409XYL6</accession>
<dbReference type="Gene3D" id="3.40.30.120">
    <property type="match status" value="1"/>
</dbReference>
<evidence type="ECO:0000256" key="2">
    <source>
        <dbReference type="ARBA" id="ARBA00022630"/>
    </source>
</evidence>
<evidence type="ECO:0000313" key="7">
    <source>
        <dbReference type="Proteomes" id="UP000284706"/>
    </source>
</evidence>
<evidence type="ECO:0000256" key="1">
    <source>
        <dbReference type="ARBA" id="ARBA00001974"/>
    </source>
</evidence>
<evidence type="ECO:0000313" key="6">
    <source>
        <dbReference type="EMBL" id="PPQ95819.1"/>
    </source>
</evidence>
<dbReference type="OrthoDB" id="2690153at2759"/>
<dbReference type="Proteomes" id="UP000284706">
    <property type="component" value="Unassembled WGS sequence"/>
</dbReference>
<dbReference type="Pfam" id="PF01494">
    <property type="entry name" value="FAD_binding_3"/>
    <property type="match status" value="1"/>
</dbReference>
<feature type="non-terminal residue" evidence="6">
    <location>
        <position position="542"/>
    </location>
</feature>
<proteinExistence type="predicted"/>
<dbReference type="SUPFAM" id="SSF51905">
    <property type="entry name" value="FAD/NAD(P)-binding domain"/>
    <property type="match status" value="1"/>
</dbReference>
<gene>
    <name evidence="6" type="ORF">CVT26_015928</name>
</gene>
<evidence type="ECO:0000259" key="5">
    <source>
        <dbReference type="Pfam" id="PF01494"/>
    </source>
</evidence>
<dbReference type="GO" id="GO:0071949">
    <property type="term" value="F:FAD binding"/>
    <property type="evidence" value="ECO:0007669"/>
    <property type="project" value="InterPro"/>
</dbReference>
<comment type="cofactor">
    <cofactor evidence="1">
        <name>FAD</name>
        <dbReference type="ChEBI" id="CHEBI:57692"/>
    </cofactor>
</comment>
<dbReference type="InterPro" id="IPR002938">
    <property type="entry name" value="FAD-bd"/>
</dbReference>
<comment type="caution">
    <text evidence="6">The sequence shown here is derived from an EMBL/GenBank/DDBJ whole genome shotgun (WGS) entry which is preliminary data.</text>
</comment>